<dbReference type="Proteomes" id="UP000311919">
    <property type="component" value="Unassembled WGS sequence"/>
</dbReference>
<sequence length="119" mass="13740">MRTDFEMDISLRDIQIISFITLSVTGQNDYLQSFGKSAICVKHIGTWTYQDRQYTYYLDPLITGTCHKYICNEKKLLVIDFRGSLVQCPRNGGMRKFSIMNGSKRHNGTIICPQANRFC</sequence>
<dbReference type="EMBL" id="SKCS01000083">
    <property type="protein sequence ID" value="TNN18154.1"/>
    <property type="molecule type" value="Genomic_DNA"/>
</dbReference>
<name>A0A4Z2DNN0_SCHJA</name>
<evidence type="ECO:0000313" key="2">
    <source>
        <dbReference type="Proteomes" id="UP000311919"/>
    </source>
</evidence>
<comment type="caution">
    <text evidence="1">The sequence shown here is derived from an EMBL/GenBank/DDBJ whole genome shotgun (WGS) entry which is preliminary data.</text>
</comment>
<accession>A0A4Z2DNN0</accession>
<keyword evidence="2" id="KW-1185">Reference proteome</keyword>
<proteinExistence type="predicted"/>
<dbReference type="AlphaFoldDB" id="A0A4Z2DNN0"/>
<gene>
    <name evidence="1" type="ORF">EWB00_010569</name>
</gene>
<evidence type="ECO:0000313" key="1">
    <source>
        <dbReference type="EMBL" id="TNN18154.1"/>
    </source>
</evidence>
<organism evidence="1 2">
    <name type="scientific">Schistosoma japonicum</name>
    <name type="common">Blood fluke</name>
    <dbReference type="NCBI Taxonomy" id="6182"/>
    <lineage>
        <taxon>Eukaryota</taxon>
        <taxon>Metazoa</taxon>
        <taxon>Spiralia</taxon>
        <taxon>Lophotrochozoa</taxon>
        <taxon>Platyhelminthes</taxon>
        <taxon>Trematoda</taxon>
        <taxon>Digenea</taxon>
        <taxon>Strigeidida</taxon>
        <taxon>Schistosomatoidea</taxon>
        <taxon>Schistosomatidae</taxon>
        <taxon>Schistosoma</taxon>
    </lineage>
</organism>
<reference evidence="1 2" key="1">
    <citation type="submission" date="2019-03" db="EMBL/GenBank/DDBJ databases">
        <title>An improved genome assembly of the fluke Schistosoma japonicum.</title>
        <authorList>
            <person name="Hu W."/>
            <person name="Luo F."/>
            <person name="Yin M."/>
            <person name="Mo X."/>
            <person name="Sun C."/>
            <person name="Wu Q."/>
            <person name="Zhu B."/>
            <person name="Xiang M."/>
            <person name="Wang J."/>
            <person name="Wang Y."/>
            <person name="Zhang T."/>
            <person name="Xu B."/>
            <person name="Zheng H."/>
            <person name="Feng Z."/>
        </authorList>
    </citation>
    <scope>NUCLEOTIDE SEQUENCE [LARGE SCALE GENOMIC DNA]</scope>
    <source>
        <strain evidence="1">HuSjv2</strain>
        <tissue evidence="1">Worms</tissue>
    </source>
</reference>
<protein>
    <submittedName>
        <fullName evidence="1">Uncharacterized protein</fullName>
    </submittedName>
</protein>